<evidence type="ECO:0000313" key="1">
    <source>
        <dbReference type="EMBL" id="JAH14581.1"/>
    </source>
</evidence>
<accession>A0A0E9QCH2</accession>
<reference evidence="1" key="2">
    <citation type="journal article" date="2015" name="Fish Shellfish Immunol.">
        <title>Early steps in the European eel (Anguilla anguilla)-Vibrio vulnificus interaction in the gills: Role of the RtxA13 toxin.</title>
        <authorList>
            <person name="Callol A."/>
            <person name="Pajuelo D."/>
            <person name="Ebbesson L."/>
            <person name="Teles M."/>
            <person name="MacKenzie S."/>
            <person name="Amaro C."/>
        </authorList>
    </citation>
    <scope>NUCLEOTIDE SEQUENCE</scope>
</reference>
<dbReference type="AlphaFoldDB" id="A0A0E9QCH2"/>
<name>A0A0E9QCH2_ANGAN</name>
<proteinExistence type="predicted"/>
<reference evidence="1" key="1">
    <citation type="submission" date="2014-11" db="EMBL/GenBank/DDBJ databases">
        <authorList>
            <person name="Amaro Gonzalez C."/>
        </authorList>
    </citation>
    <scope>NUCLEOTIDE SEQUENCE</scope>
</reference>
<organism evidence="1">
    <name type="scientific">Anguilla anguilla</name>
    <name type="common">European freshwater eel</name>
    <name type="synonym">Muraena anguilla</name>
    <dbReference type="NCBI Taxonomy" id="7936"/>
    <lineage>
        <taxon>Eukaryota</taxon>
        <taxon>Metazoa</taxon>
        <taxon>Chordata</taxon>
        <taxon>Craniata</taxon>
        <taxon>Vertebrata</taxon>
        <taxon>Euteleostomi</taxon>
        <taxon>Actinopterygii</taxon>
        <taxon>Neopterygii</taxon>
        <taxon>Teleostei</taxon>
        <taxon>Anguilliformes</taxon>
        <taxon>Anguillidae</taxon>
        <taxon>Anguilla</taxon>
    </lineage>
</organism>
<sequence length="45" mass="5273">MKKAIHRSQPKILGEGVELTCRKRTMDEDEAYNSNQTEIVLRVQR</sequence>
<protein>
    <submittedName>
        <fullName evidence="1">Uncharacterized protein</fullName>
    </submittedName>
</protein>
<dbReference type="EMBL" id="GBXM01093996">
    <property type="protein sequence ID" value="JAH14581.1"/>
    <property type="molecule type" value="Transcribed_RNA"/>
</dbReference>